<dbReference type="Proteomes" id="UP000033774">
    <property type="component" value="Unassembled WGS sequence"/>
</dbReference>
<name>A0A0F3IV45_9PROT</name>
<dbReference type="RefSeq" id="WP_045774732.1">
    <property type="nucleotide sequence ID" value="NZ_LAJY01000078.1"/>
</dbReference>
<evidence type="ECO:0000313" key="1">
    <source>
        <dbReference type="EMBL" id="KJV10556.1"/>
    </source>
</evidence>
<organism evidence="1 2">
    <name type="scientific">Elstera litoralis</name>
    <dbReference type="NCBI Taxonomy" id="552518"/>
    <lineage>
        <taxon>Bacteria</taxon>
        <taxon>Pseudomonadati</taxon>
        <taxon>Pseudomonadota</taxon>
        <taxon>Alphaproteobacteria</taxon>
        <taxon>Rhodospirillales</taxon>
        <taxon>Rhodospirillaceae</taxon>
        <taxon>Elstera</taxon>
    </lineage>
</organism>
<reference evidence="1 2" key="1">
    <citation type="submission" date="2015-03" db="EMBL/GenBank/DDBJ databases">
        <title>Draft genome sequence of Elstera litoralis.</title>
        <authorList>
            <person name="Rahalkar M.C."/>
            <person name="Dhakephalkar P.K."/>
            <person name="Pore S.D."/>
            <person name="Arora P."/>
            <person name="Kapse N.G."/>
            <person name="Pandit P.S."/>
        </authorList>
    </citation>
    <scope>NUCLEOTIDE SEQUENCE [LARGE SCALE GENOMIC DNA]</scope>
    <source>
        <strain evidence="1 2">Dia-1</strain>
    </source>
</reference>
<gene>
    <name evidence="1" type="ORF">VZ95_04010</name>
</gene>
<sequence>MPEVYNFTARATAASGAFADRNFSITVNNNLIQRLLAIGQSGVARSTGAGPWVLVPGVKGDSGDWGDRWLVWDQAAGVMWESPDGINFTSFVPVFPAGYTRLGFFALAWGCVVGNGNGRPGDPLGDCGCNLDRWR</sequence>
<accession>A0A0F3IV45</accession>
<proteinExistence type="predicted"/>
<protein>
    <submittedName>
        <fullName evidence="1">Uncharacterized protein</fullName>
    </submittedName>
</protein>
<comment type="caution">
    <text evidence="1">The sequence shown here is derived from an EMBL/GenBank/DDBJ whole genome shotgun (WGS) entry which is preliminary data.</text>
</comment>
<keyword evidence="2" id="KW-1185">Reference proteome</keyword>
<evidence type="ECO:0000313" key="2">
    <source>
        <dbReference type="Proteomes" id="UP000033774"/>
    </source>
</evidence>
<dbReference type="AlphaFoldDB" id="A0A0F3IV45"/>
<dbReference type="EMBL" id="LAJY01000078">
    <property type="protein sequence ID" value="KJV10556.1"/>
    <property type="molecule type" value="Genomic_DNA"/>
</dbReference>